<evidence type="ECO:0000256" key="12">
    <source>
        <dbReference type="SAM" id="MobiDB-lite"/>
    </source>
</evidence>
<evidence type="ECO:0000256" key="9">
    <source>
        <dbReference type="ARBA" id="ARBA00023034"/>
    </source>
</evidence>
<evidence type="ECO:0000256" key="1">
    <source>
        <dbReference type="ARBA" id="ARBA00004299"/>
    </source>
</evidence>
<dbReference type="GO" id="GO:0005789">
    <property type="term" value="C:endoplasmic reticulum membrane"/>
    <property type="evidence" value="ECO:0007669"/>
    <property type="project" value="UniProtKB-SubCell"/>
</dbReference>
<dbReference type="GO" id="GO:0030127">
    <property type="term" value="C:COPII vesicle coat"/>
    <property type="evidence" value="ECO:0007669"/>
    <property type="project" value="InterPro"/>
</dbReference>
<dbReference type="SUPFAM" id="SSF81995">
    <property type="entry name" value="beta-sandwich domain of Sec23/24"/>
    <property type="match status" value="1"/>
</dbReference>
<feature type="region of interest" description="Disordered" evidence="12">
    <location>
        <begin position="108"/>
        <end position="193"/>
    </location>
</feature>
<evidence type="ECO:0000313" key="17">
    <source>
        <dbReference type="EMBL" id="VDD83633.1"/>
    </source>
</evidence>
<reference evidence="17 18" key="1">
    <citation type="submission" date="2018-10" db="EMBL/GenBank/DDBJ databases">
        <authorList>
            <consortium name="Pathogen Informatics"/>
        </authorList>
    </citation>
    <scope>NUCLEOTIDE SEQUENCE [LARGE SCALE GENOMIC DNA]</scope>
</reference>
<dbReference type="PANTHER" id="PTHR13803">
    <property type="entry name" value="SEC24-RELATED PROTEIN"/>
    <property type="match status" value="1"/>
</dbReference>
<dbReference type="Gene3D" id="1.20.120.730">
    <property type="entry name" value="Sec23/Sec24 helical domain"/>
    <property type="match status" value="1"/>
</dbReference>
<keyword evidence="8" id="KW-0653">Protein transport</keyword>
<dbReference type="InterPro" id="IPR006900">
    <property type="entry name" value="Sec23/24_helical_dom"/>
</dbReference>
<proteinExistence type="inferred from homology"/>
<accession>A0A0R3UP72</accession>
<gene>
    <name evidence="17" type="ORF">MCOS_LOCUS9636</name>
</gene>
<dbReference type="SUPFAM" id="SSF81811">
    <property type="entry name" value="Helical domain of Sec23/24"/>
    <property type="match status" value="1"/>
</dbReference>
<dbReference type="GO" id="GO:0000149">
    <property type="term" value="F:SNARE binding"/>
    <property type="evidence" value="ECO:0007669"/>
    <property type="project" value="TreeGrafter"/>
</dbReference>
<dbReference type="SUPFAM" id="SSF53300">
    <property type="entry name" value="vWA-like"/>
    <property type="match status" value="1"/>
</dbReference>
<dbReference type="EMBL" id="UXSR01005788">
    <property type="protein sequence ID" value="VDD83633.1"/>
    <property type="molecule type" value="Genomic_DNA"/>
</dbReference>
<dbReference type="GO" id="GO:0006886">
    <property type="term" value="P:intracellular protein transport"/>
    <property type="evidence" value="ECO:0007669"/>
    <property type="project" value="InterPro"/>
</dbReference>
<comment type="similarity">
    <text evidence="4">Belongs to the SEC23/SEC24 family. SEC24 subfamily.</text>
</comment>
<organism evidence="17 18">
    <name type="scientific">Mesocestoides corti</name>
    <name type="common">Flatworm</name>
    <dbReference type="NCBI Taxonomy" id="53468"/>
    <lineage>
        <taxon>Eukaryota</taxon>
        <taxon>Metazoa</taxon>
        <taxon>Spiralia</taxon>
        <taxon>Lophotrochozoa</taxon>
        <taxon>Platyhelminthes</taxon>
        <taxon>Cestoda</taxon>
        <taxon>Eucestoda</taxon>
        <taxon>Cyclophyllidea</taxon>
        <taxon>Mesocestoididae</taxon>
        <taxon>Mesocestoides</taxon>
    </lineage>
</organism>
<evidence type="ECO:0000259" key="15">
    <source>
        <dbReference type="Pfam" id="PF04815"/>
    </source>
</evidence>
<dbReference type="InterPro" id="IPR036465">
    <property type="entry name" value="vWFA_dom_sf"/>
</dbReference>
<dbReference type="GO" id="GO:0000139">
    <property type="term" value="C:Golgi membrane"/>
    <property type="evidence" value="ECO:0007669"/>
    <property type="project" value="UniProtKB-SubCell"/>
</dbReference>
<dbReference type="GO" id="GO:0008270">
    <property type="term" value="F:zinc ion binding"/>
    <property type="evidence" value="ECO:0007669"/>
    <property type="project" value="InterPro"/>
</dbReference>
<dbReference type="GO" id="GO:0070971">
    <property type="term" value="C:endoplasmic reticulum exit site"/>
    <property type="evidence" value="ECO:0007669"/>
    <property type="project" value="TreeGrafter"/>
</dbReference>
<feature type="region of interest" description="Disordered" evidence="12">
    <location>
        <begin position="296"/>
        <end position="351"/>
    </location>
</feature>
<feature type="region of interest" description="Disordered" evidence="12">
    <location>
        <begin position="220"/>
        <end position="264"/>
    </location>
</feature>
<dbReference type="Pfam" id="PF04815">
    <property type="entry name" value="Sec23_helical"/>
    <property type="match status" value="1"/>
</dbReference>
<evidence type="ECO:0000259" key="16">
    <source>
        <dbReference type="Pfam" id="PF08033"/>
    </source>
</evidence>
<dbReference type="InterPro" id="IPR006896">
    <property type="entry name" value="Sec23/24_trunk_dom"/>
</dbReference>
<evidence type="ECO:0000256" key="11">
    <source>
        <dbReference type="ARBA" id="ARBA00023329"/>
    </source>
</evidence>
<evidence type="ECO:0000259" key="13">
    <source>
        <dbReference type="Pfam" id="PF04810"/>
    </source>
</evidence>
<evidence type="ECO:0000259" key="14">
    <source>
        <dbReference type="Pfam" id="PF04811"/>
    </source>
</evidence>
<dbReference type="InterPro" id="IPR036175">
    <property type="entry name" value="Sec23/24_helical_dom_sf"/>
</dbReference>
<feature type="domain" description="Sec23/Sec24 trunk" evidence="14">
    <location>
        <begin position="565"/>
        <end position="804"/>
    </location>
</feature>
<evidence type="ECO:0000256" key="8">
    <source>
        <dbReference type="ARBA" id="ARBA00022927"/>
    </source>
</evidence>
<evidence type="ECO:0000313" key="18">
    <source>
        <dbReference type="Proteomes" id="UP000267029"/>
    </source>
</evidence>
<dbReference type="PANTHER" id="PTHR13803:SF39">
    <property type="entry name" value="SECRETORY 24AB, ISOFORM A"/>
    <property type="match status" value="1"/>
</dbReference>
<dbReference type="Gene3D" id="2.60.40.1670">
    <property type="entry name" value="beta-sandwich domain of Sec23/24"/>
    <property type="match status" value="1"/>
</dbReference>
<dbReference type="Gene3D" id="3.40.50.410">
    <property type="entry name" value="von Willebrand factor, type A domain"/>
    <property type="match status" value="1"/>
</dbReference>
<feature type="domain" description="Zinc finger Sec23/Sec24-type" evidence="13">
    <location>
        <begin position="491"/>
        <end position="528"/>
    </location>
</feature>
<feature type="compositionally biased region" description="Polar residues" evidence="12">
    <location>
        <begin position="314"/>
        <end position="329"/>
    </location>
</feature>
<dbReference type="Proteomes" id="UP000267029">
    <property type="component" value="Unassembled WGS sequence"/>
</dbReference>
<dbReference type="InterPro" id="IPR036180">
    <property type="entry name" value="Gelsolin-like_dom_sf"/>
</dbReference>
<feature type="region of interest" description="Disordered" evidence="12">
    <location>
        <begin position="272"/>
        <end position="291"/>
    </location>
</feature>
<dbReference type="InterPro" id="IPR006895">
    <property type="entry name" value="Znf_Sec23_Sec24"/>
</dbReference>
<evidence type="ECO:0000256" key="10">
    <source>
        <dbReference type="ARBA" id="ARBA00023136"/>
    </source>
</evidence>
<dbReference type="InterPro" id="IPR012990">
    <property type="entry name" value="Beta-sandwich_Sec23_24"/>
</dbReference>
<feature type="compositionally biased region" description="Polar residues" evidence="12">
    <location>
        <begin position="220"/>
        <end position="246"/>
    </location>
</feature>
<dbReference type="InterPro" id="IPR029006">
    <property type="entry name" value="ADF-H/Gelsolin-like_dom_sf"/>
</dbReference>
<keyword evidence="6" id="KW-0256">Endoplasmic reticulum</keyword>
<dbReference type="STRING" id="53468.A0A0R3UP72"/>
<dbReference type="AlphaFoldDB" id="A0A0R3UP72"/>
<dbReference type="OrthoDB" id="49016at2759"/>
<dbReference type="Gene3D" id="3.40.20.10">
    <property type="entry name" value="Severin"/>
    <property type="match status" value="1"/>
</dbReference>
<dbReference type="Pfam" id="PF04811">
    <property type="entry name" value="Sec23_trunk"/>
    <property type="match status" value="1"/>
</dbReference>
<keyword evidence="5" id="KW-0813">Transport</keyword>
<evidence type="ECO:0000256" key="2">
    <source>
        <dbReference type="ARBA" id="ARBA00004394"/>
    </source>
</evidence>
<feature type="compositionally biased region" description="Polar residues" evidence="12">
    <location>
        <begin position="120"/>
        <end position="144"/>
    </location>
</feature>
<evidence type="ECO:0000256" key="4">
    <source>
        <dbReference type="ARBA" id="ARBA00008334"/>
    </source>
</evidence>
<keyword evidence="10" id="KW-0472">Membrane</keyword>
<keyword evidence="9" id="KW-0333">Golgi apparatus</keyword>
<feature type="region of interest" description="Disordered" evidence="12">
    <location>
        <begin position="69"/>
        <end position="95"/>
    </location>
</feature>
<keyword evidence="18" id="KW-1185">Reference proteome</keyword>
<dbReference type="GO" id="GO:0090110">
    <property type="term" value="P:COPII-coated vesicle cargo loading"/>
    <property type="evidence" value="ECO:0007669"/>
    <property type="project" value="TreeGrafter"/>
</dbReference>
<dbReference type="Pfam" id="PF04810">
    <property type="entry name" value="zf-Sec23_Sec24"/>
    <property type="match status" value="1"/>
</dbReference>
<feature type="domain" description="Sec23/Sec24 beta-sandwich" evidence="16">
    <location>
        <begin position="846"/>
        <end position="930"/>
    </location>
</feature>
<feature type="compositionally biased region" description="Polar residues" evidence="12">
    <location>
        <begin position="164"/>
        <end position="192"/>
    </location>
</feature>
<feature type="domain" description="Sec23/Sec24 helical" evidence="15">
    <location>
        <begin position="941"/>
        <end position="1042"/>
    </location>
</feature>
<dbReference type="SUPFAM" id="SSF82754">
    <property type="entry name" value="C-terminal, gelsolin-like domain of Sec23/24"/>
    <property type="match status" value="1"/>
</dbReference>
<dbReference type="InterPro" id="IPR036174">
    <property type="entry name" value="Znf_Sec23_Sec24_sf"/>
</dbReference>
<keyword evidence="7" id="KW-0931">ER-Golgi transport</keyword>
<evidence type="ECO:0000256" key="3">
    <source>
        <dbReference type="ARBA" id="ARBA00004397"/>
    </source>
</evidence>
<feature type="compositionally biased region" description="Low complexity" evidence="12">
    <location>
        <begin position="149"/>
        <end position="163"/>
    </location>
</feature>
<name>A0A0R3UP72_MESCO</name>
<protein>
    <submittedName>
        <fullName evidence="17">Uncharacterized protein</fullName>
    </submittedName>
</protein>
<dbReference type="SUPFAM" id="SSF82919">
    <property type="entry name" value="Zn-finger domain of Sec23/24"/>
    <property type="match status" value="1"/>
</dbReference>
<evidence type="ECO:0000256" key="5">
    <source>
        <dbReference type="ARBA" id="ARBA00022448"/>
    </source>
</evidence>
<keyword evidence="11" id="KW-0968">Cytoplasmic vesicle</keyword>
<feature type="compositionally biased region" description="Low complexity" evidence="12">
    <location>
        <begin position="253"/>
        <end position="262"/>
    </location>
</feature>
<dbReference type="Gene3D" id="2.30.30.380">
    <property type="entry name" value="Zn-finger domain of Sec23/24"/>
    <property type="match status" value="1"/>
</dbReference>
<dbReference type="InterPro" id="IPR050550">
    <property type="entry name" value="SEC23_SEC24_subfamily"/>
</dbReference>
<evidence type="ECO:0000256" key="6">
    <source>
        <dbReference type="ARBA" id="ARBA00022824"/>
    </source>
</evidence>
<dbReference type="Pfam" id="PF08033">
    <property type="entry name" value="Sec23_BS"/>
    <property type="match status" value="1"/>
</dbReference>
<sequence length="1220" mass="134109">MSGGREQSLDYFGISQPPQSHLNCHKPEEAFCLNKADAQSSPVFVAAHQTPNGPCATTGPLTESVQLGPQISWPAPNTEAPSSAANDSHPPINQVPYEYTASTAYSPSFNHATEQHPKYHQNSQSFGPSTHQSPYNTELSSVHSPQMAPMSSNSSDPSHHSPMASQLQPTAFQTQSQSYSPPQNELSVSQGYQSAAQHSQALSAVPPYFQTPNYTTSPSQYPFVASSGNSHQLLHDTSQNSPSTSEPVIPSVQAQAAQSSAQPQFTPHMVPASVAQQPQQHSFPPQPTSQAIRSNAMPQLYPPPVSNKMPVPQAPTSYSQPASARQLQSHAHPRQPPMAQKPRGSPQVMHDQQRFGTFPRQHSSDRVPGAALTSEEWNALNCPVSLLHDYNFLPSDGPEKPRRPVIIWNSLMLDLNLHCSNALEVTWVRTPPVTFIPYFFEVNCHPDFMRCTLTTVPVSSKLQSRCRLPLGLMVHPFRDVNDLPVIQTPAIVRCRSCRIYINPFVKFVDNGRRWRCPVCTLTNTVPDSFYFDPTTQTYGDPSCRPEIRYSTVEFIATSEYMLRPPQAATYVFCLEVSRTAVTTGYLNLVCGMLADQLNKMPGDSRRQVAILTYDSGVQFYILSGKTMRMVICQDLSEVFLPDMDGMVNRINDCAEQISNLLRQLPNEFAQTQDTSNCLGFVLQVSFWVKTRHKYIVFLSRFSEASIALKLIGNTGGRVTVFNTTIPSLGPGALECRETREDLTKPDPEHLRPVSDFYRTIALDFAAAQIAVDLFMLNSKYCDIATISGVARFSGGGVYHYPNFHYDPEPAANATGTHKRASPALCDFVEVENLRRDLLRYLTRKIGFEAVLRLRCTRGLAVQNFYGNFFMRSVDLLNLPIVNPDAGYAIQLEINEKLDSFQTVVLQAALLYTTSFGDRRIRVHTLCLPVTDSPEAVFNYADEGAIACLVAKMAVERTISSGLANAREALTTVMGDILSAYQNERNSGNSPSSLSGICPSSLRLLPSYLCGALRFPAFRNHTSTSLDIRSGALELLIGASAHRMLALMYPRLYAVNSFLSAPLSGKDSTLAQKAASLSLDETSAAALSCLPLTGKSITRDGVFLLDTGSFILLLVGFGLSAADLTSLIGYSNLEDLTVEKAVTELGGLPDGATLPPPPRKRLQTLIKSIRRDRSLGTALILIRHDVPEPLKSLFINALVEDRTATAPSYSEYVQMILYGKS</sequence>
<comment type="subcellular location">
    <subcellularLocation>
        <location evidence="1">Cytoplasmic vesicle</location>
        <location evidence="1">COPII-coated vesicle membrane</location>
        <topology evidence="1">Peripheral membrane protein</topology>
        <orientation evidence="1">Cytoplasmic side</orientation>
    </subcellularLocation>
    <subcellularLocation>
        <location evidence="3">Endoplasmic reticulum membrane</location>
        <topology evidence="3">Peripheral membrane protein</topology>
        <orientation evidence="3">Cytoplasmic side</orientation>
    </subcellularLocation>
    <subcellularLocation>
        <location evidence="2">Golgi apparatus membrane</location>
    </subcellularLocation>
</comment>
<evidence type="ECO:0000256" key="7">
    <source>
        <dbReference type="ARBA" id="ARBA00022892"/>
    </source>
</evidence>